<keyword evidence="1" id="KW-0808">Transferase</keyword>
<dbReference type="RefSeq" id="WP_144991309.1">
    <property type="nucleotide sequence ID" value="NZ_VNJK01000001.1"/>
</dbReference>
<dbReference type="AlphaFoldDB" id="A0A559J2T4"/>
<gene>
    <name evidence="1" type="ORF">FPZ44_14740</name>
</gene>
<proteinExistence type="predicted"/>
<dbReference type="GO" id="GO:0008168">
    <property type="term" value="F:methyltransferase activity"/>
    <property type="evidence" value="ECO:0007669"/>
    <property type="project" value="UniProtKB-KW"/>
</dbReference>
<evidence type="ECO:0000313" key="1">
    <source>
        <dbReference type="EMBL" id="TVX94198.1"/>
    </source>
</evidence>
<accession>A0A559J2T4</accession>
<sequence length="113" mass="12899">MSPSQLPSSNGRALSTASRMAQILDSSHPLCKDDILWALNMVKQKLAQPDEHVDALEPERLRRNFRYFAEISTLMLKRNGKYGQESERLRYYLSEAAHGLWNTTSSVNEDTQS</sequence>
<dbReference type="OrthoDB" id="2679120at2"/>
<comment type="caution">
    <text evidence="1">The sequence shown here is derived from an EMBL/GenBank/DDBJ whole genome shotgun (WGS) entry which is preliminary data.</text>
</comment>
<protein>
    <submittedName>
        <fullName evidence="1">Methyltransferase</fullName>
    </submittedName>
</protein>
<keyword evidence="2" id="KW-1185">Reference proteome</keyword>
<evidence type="ECO:0000313" key="2">
    <source>
        <dbReference type="Proteomes" id="UP000318102"/>
    </source>
</evidence>
<keyword evidence="1" id="KW-0489">Methyltransferase</keyword>
<dbReference type="EMBL" id="VNJK01000001">
    <property type="protein sequence ID" value="TVX94198.1"/>
    <property type="molecule type" value="Genomic_DNA"/>
</dbReference>
<dbReference type="Proteomes" id="UP000318102">
    <property type="component" value="Unassembled WGS sequence"/>
</dbReference>
<dbReference type="GO" id="GO:0032259">
    <property type="term" value="P:methylation"/>
    <property type="evidence" value="ECO:0007669"/>
    <property type="project" value="UniProtKB-KW"/>
</dbReference>
<organism evidence="1 2">
    <name type="scientific">Paenibacillus agilis</name>
    <dbReference type="NCBI Taxonomy" id="3020863"/>
    <lineage>
        <taxon>Bacteria</taxon>
        <taxon>Bacillati</taxon>
        <taxon>Bacillota</taxon>
        <taxon>Bacilli</taxon>
        <taxon>Bacillales</taxon>
        <taxon>Paenibacillaceae</taxon>
        <taxon>Paenibacillus</taxon>
    </lineage>
</organism>
<reference evidence="1 2" key="1">
    <citation type="submission" date="2019-07" db="EMBL/GenBank/DDBJ databases">
        <authorList>
            <person name="Kim J."/>
        </authorList>
    </citation>
    <scope>NUCLEOTIDE SEQUENCE [LARGE SCALE GENOMIC DNA]</scope>
    <source>
        <strain evidence="1 2">N4</strain>
    </source>
</reference>
<name>A0A559J2T4_9BACL</name>